<protein>
    <recommendedName>
        <fullName evidence="3">Sporulation protein YtxC</fullName>
    </recommendedName>
</protein>
<sequence>MDFTISIPQANAYQATGLFHHLMQLPEQMEKLDVSCEIQENSVVDRYFYTIQCKLKRRSQEREIRRVISDQLSQFICAYFEGLLIEETIRKHYPQYYDREIEQIKVHTNRLFQKNTHTYFRTPYSKRAERLGKPIFHFLRESKLLMIDGYVRFRLDHYRKALAKCVHDAVDQFLLDQEYQDFISLLKYFVSVQDSKIDLVHIMHRGVKNFELLDDQKKPLQLNDGGTLQEIVEHSFSHEDLIVSTLLTIAPEKIVLHTKFAEENIIRTLSQIFESRLIKCTGCNTCGAVETLDL</sequence>
<reference evidence="1 2" key="1">
    <citation type="submission" date="2019-12" db="EMBL/GenBank/DDBJ databases">
        <title>Whole-genome analyses of novel actinobacteria.</title>
        <authorList>
            <person name="Sahin N."/>
            <person name="Saygin H."/>
        </authorList>
    </citation>
    <scope>NUCLEOTIDE SEQUENCE [LARGE SCALE GENOMIC DNA]</scope>
    <source>
        <strain evidence="1 2">KC615</strain>
    </source>
</reference>
<comment type="caution">
    <text evidence="1">The sequence shown here is derived from an EMBL/GenBank/DDBJ whole genome shotgun (WGS) entry which is preliminary data.</text>
</comment>
<accession>A0A6I4VQX5</accession>
<dbReference type="AlphaFoldDB" id="A0A6I4VQX5"/>
<name>A0A6I4VQX5_9BACL</name>
<dbReference type="EMBL" id="WUUL01000006">
    <property type="protein sequence ID" value="MXQ54047.1"/>
    <property type="molecule type" value="Genomic_DNA"/>
</dbReference>
<evidence type="ECO:0000313" key="2">
    <source>
        <dbReference type="Proteomes" id="UP000430692"/>
    </source>
</evidence>
<dbReference type="Proteomes" id="UP000430692">
    <property type="component" value="Unassembled WGS sequence"/>
</dbReference>
<evidence type="ECO:0008006" key="3">
    <source>
        <dbReference type="Google" id="ProtNLM"/>
    </source>
</evidence>
<keyword evidence="2" id="KW-1185">Reference proteome</keyword>
<dbReference type="RefSeq" id="WP_160801410.1">
    <property type="nucleotide sequence ID" value="NZ_WUUL01000006.1"/>
</dbReference>
<organism evidence="1 2">
    <name type="scientific">Shimazuella alba</name>
    <dbReference type="NCBI Taxonomy" id="2690964"/>
    <lineage>
        <taxon>Bacteria</taxon>
        <taxon>Bacillati</taxon>
        <taxon>Bacillota</taxon>
        <taxon>Bacilli</taxon>
        <taxon>Bacillales</taxon>
        <taxon>Thermoactinomycetaceae</taxon>
        <taxon>Shimazuella</taxon>
    </lineage>
</organism>
<dbReference type="InterPro" id="IPR014199">
    <property type="entry name" value="Spore_YtxC"/>
</dbReference>
<proteinExistence type="predicted"/>
<gene>
    <name evidence="1" type="ORF">GSM42_10020</name>
</gene>
<evidence type="ECO:0000313" key="1">
    <source>
        <dbReference type="EMBL" id="MXQ54047.1"/>
    </source>
</evidence>
<dbReference type="Pfam" id="PF08812">
    <property type="entry name" value="YtxC"/>
    <property type="match status" value="1"/>
</dbReference>